<organism evidence="3 4">
    <name type="scientific">Photobacterium ganghwense</name>
    <dbReference type="NCBI Taxonomy" id="320778"/>
    <lineage>
        <taxon>Bacteria</taxon>
        <taxon>Pseudomonadati</taxon>
        <taxon>Pseudomonadota</taxon>
        <taxon>Gammaproteobacteria</taxon>
        <taxon>Vibrionales</taxon>
        <taxon>Vibrionaceae</taxon>
        <taxon>Photobacterium</taxon>
    </lineage>
</organism>
<evidence type="ECO:0000256" key="1">
    <source>
        <dbReference type="SAM" id="MobiDB-lite"/>
    </source>
</evidence>
<evidence type="ECO:0000256" key="2">
    <source>
        <dbReference type="SAM" id="Phobius"/>
    </source>
</evidence>
<proteinExistence type="predicted"/>
<dbReference type="Proteomes" id="UP000035909">
    <property type="component" value="Unassembled WGS sequence"/>
</dbReference>
<name>A0A0J1H1C4_9GAMM</name>
<dbReference type="OrthoDB" id="5296173at2"/>
<dbReference type="GO" id="GO:0043107">
    <property type="term" value="P:type IV pilus-dependent motility"/>
    <property type="evidence" value="ECO:0007669"/>
    <property type="project" value="TreeGrafter"/>
</dbReference>
<dbReference type="AlphaFoldDB" id="A0A0J1H1C4"/>
<sequence>MIAKLNLLPWREEKKRLHRQRFVGLLAASAVAAAFVVLGAGSFIERQQSIQHARNAQIQQEIQALEHKLAMLPEMDRQREALVQRLAVITDIQKGRNHVTRLMSLMPGIVPQGVYLDGVSMTGSLVKLGGAGDSNGRLATLLSNGETSEWVEDITMHSIVTKTEKQKEQTNFNASFILLSPPQRTEEGGRDG</sequence>
<keyword evidence="2" id="KW-0472">Membrane</keyword>
<dbReference type="RefSeq" id="WP_047887160.1">
    <property type="nucleotide sequence ID" value="NZ_LDOU01000024.1"/>
</dbReference>
<accession>A0A0J1H1C4</accession>
<feature type="region of interest" description="Disordered" evidence="1">
    <location>
        <begin position="172"/>
        <end position="192"/>
    </location>
</feature>
<comment type="caution">
    <text evidence="3">The sequence shown here is derived from an EMBL/GenBank/DDBJ whole genome shotgun (WGS) entry which is preliminary data.</text>
</comment>
<dbReference type="EMBL" id="LDOU01000024">
    <property type="protein sequence ID" value="KLV05638.1"/>
    <property type="molecule type" value="Genomic_DNA"/>
</dbReference>
<reference evidence="3 4" key="1">
    <citation type="submission" date="2015-05" db="EMBL/GenBank/DDBJ databases">
        <title>Photobacterium galathea sp. nov.</title>
        <authorList>
            <person name="Machado H."/>
            <person name="Gram L."/>
        </authorList>
    </citation>
    <scope>NUCLEOTIDE SEQUENCE [LARGE SCALE GENOMIC DNA]</scope>
    <source>
        <strain evidence="3 4">DSM 22954</strain>
    </source>
</reference>
<protein>
    <submittedName>
        <fullName evidence="3">Pilus assembly protein PilS</fullName>
    </submittedName>
</protein>
<dbReference type="PANTHER" id="PTHR40278:SF2">
    <property type="entry name" value="TYPE IV PILUS INNER MEMBRANE COMPONENT PILN"/>
    <property type="match status" value="1"/>
</dbReference>
<dbReference type="InterPro" id="IPR052534">
    <property type="entry name" value="Extracell_DNA_Util/SecSys_Comp"/>
</dbReference>
<dbReference type="GO" id="GO:0043683">
    <property type="term" value="P:type IV pilus assembly"/>
    <property type="evidence" value="ECO:0007669"/>
    <property type="project" value="TreeGrafter"/>
</dbReference>
<evidence type="ECO:0000313" key="3">
    <source>
        <dbReference type="EMBL" id="KLV05638.1"/>
    </source>
</evidence>
<dbReference type="PATRIC" id="fig|320778.3.peg.4448"/>
<gene>
    <name evidence="3" type="ORF">ABT57_20690</name>
</gene>
<keyword evidence="2" id="KW-1133">Transmembrane helix</keyword>
<dbReference type="STRING" id="320778.ABT57_20690"/>
<evidence type="ECO:0000313" key="4">
    <source>
        <dbReference type="Proteomes" id="UP000035909"/>
    </source>
</evidence>
<feature type="transmembrane region" description="Helical" evidence="2">
    <location>
        <begin position="21"/>
        <end position="44"/>
    </location>
</feature>
<dbReference type="InterPro" id="IPR007813">
    <property type="entry name" value="PilN"/>
</dbReference>
<dbReference type="PANTHER" id="PTHR40278">
    <property type="entry name" value="DNA UTILIZATION PROTEIN HOFN"/>
    <property type="match status" value="1"/>
</dbReference>
<keyword evidence="4" id="KW-1185">Reference proteome</keyword>
<keyword evidence="2" id="KW-0812">Transmembrane</keyword>
<dbReference type="Pfam" id="PF05137">
    <property type="entry name" value="PilN"/>
    <property type="match status" value="1"/>
</dbReference>